<dbReference type="GO" id="GO:0051539">
    <property type="term" value="F:4 iron, 4 sulfur cluster binding"/>
    <property type="evidence" value="ECO:0007669"/>
    <property type="project" value="UniProtKB-KW"/>
</dbReference>
<feature type="region of interest" description="Disordered" evidence="17">
    <location>
        <begin position="126"/>
        <end position="152"/>
    </location>
</feature>
<reference evidence="19 20" key="1">
    <citation type="submission" date="2013-09" db="EMBL/GenBank/DDBJ databases">
        <title>Corchorus capsularis genome sequencing.</title>
        <authorList>
            <person name="Alam M."/>
            <person name="Haque M.S."/>
            <person name="Islam M.S."/>
            <person name="Emdad E.M."/>
            <person name="Islam M.M."/>
            <person name="Ahmed B."/>
            <person name="Halim A."/>
            <person name="Hossen Q.M.M."/>
            <person name="Hossain M.Z."/>
            <person name="Ahmed R."/>
            <person name="Khan M.M."/>
            <person name="Islam R."/>
            <person name="Rashid M.M."/>
            <person name="Khan S.A."/>
            <person name="Rahman M.S."/>
            <person name="Alam M."/>
        </authorList>
    </citation>
    <scope>NUCLEOTIDE SEQUENCE [LARGE SCALE GENOMIC DNA]</scope>
    <source>
        <strain evidence="20">cv. CVL-1</strain>
        <tissue evidence="19">Whole seedling</tissue>
    </source>
</reference>
<dbReference type="GO" id="GO:0016818">
    <property type="term" value="F:hydrolase activity, acting on acid anhydrides, in phosphorus-containing anhydrides"/>
    <property type="evidence" value="ECO:0007669"/>
    <property type="project" value="InterPro"/>
</dbReference>
<keyword evidence="13" id="KW-0234">DNA repair</keyword>
<evidence type="ECO:0000256" key="6">
    <source>
        <dbReference type="ARBA" id="ARBA00022741"/>
    </source>
</evidence>
<dbReference type="InterPro" id="IPR006555">
    <property type="entry name" value="ATP-dep_Helicase_C"/>
</dbReference>
<dbReference type="AlphaFoldDB" id="A0A1R3ILB5"/>
<feature type="region of interest" description="Disordered" evidence="17">
    <location>
        <begin position="1"/>
        <end position="25"/>
    </location>
</feature>
<keyword evidence="14" id="KW-0413">Isomerase</keyword>
<dbReference type="Proteomes" id="UP000188268">
    <property type="component" value="Unassembled WGS sequence"/>
</dbReference>
<dbReference type="Gene3D" id="3.40.50.300">
    <property type="entry name" value="P-loop containing nucleotide triphosphate hydrolases"/>
    <property type="match status" value="2"/>
</dbReference>
<dbReference type="InterPro" id="IPR014013">
    <property type="entry name" value="Helic_SF1/SF2_ATP-bd_DinG/Rad3"/>
</dbReference>
<dbReference type="InterPro" id="IPR006554">
    <property type="entry name" value="Helicase-like_DEXD_c2"/>
</dbReference>
<dbReference type="PANTHER" id="PTHR11472:SF47">
    <property type="entry name" value="FANCONI ANEMIA GROUP J PROTEIN"/>
    <property type="match status" value="1"/>
</dbReference>
<dbReference type="PANTHER" id="PTHR11472">
    <property type="entry name" value="DNA REPAIR DEAD HELICASE RAD3/XP-D SUBFAMILY MEMBER"/>
    <property type="match status" value="1"/>
</dbReference>
<gene>
    <name evidence="19" type="ORF">CCACVL1_11410</name>
</gene>
<evidence type="ECO:0000256" key="7">
    <source>
        <dbReference type="ARBA" id="ARBA00022763"/>
    </source>
</evidence>
<dbReference type="GO" id="GO:0003678">
    <property type="term" value="F:DNA helicase activity"/>
    <property type="evidence" value="ECO:0007669"/>
    <property type="project" value="InterPro"/>
</dbReference>
<keyword evidence="11" id="KW-0408">Iron</keyword>
<evidence type="ECO:0000256" key="15">
    <source>
        <dbReference type="ARBA" id="ARBA00023242"/>
    </source>
</evidence>
<dbReference type="GO" id="GO:0005524">
    <property type="term" value="F:ATP binding"/>
    <property type="evidence" value="ECO:0007669"/>
    <property type="project" value="UniProtKB-KW"/>
</dbReference>
<comment type="cofactor">
    <cofactor evidence="1">
        <name>[4Fe-4S] cluster</name>
        <dbReference type="ChEBI" id="CHEBI:49883"/>
    </cofactor>
</comment>
<evidence type="ECO:0000256" key="2">
    <source>
        <dbReference type="ARBA" id="ARBA00004123"/>
    </source>
</evidence>
<evidence type="ECO:0000256" key="4">
    <source>
        <dbReference type="ARBA" id="ARBA00022485"/>
    </source>
</evidence>
<feature type="compositionally biased region" description="Polar residues" evidence="17">
    <location>
        <begin position="1219"/>
        <end position="1229"/>
    </location>
</feature>
<dbReference type="Pfam" id="PF06733">
    <property type="entry name" value="DEAD_2"/>
    <property type="match status" value="1"/>
</dbReference>
<feature type="region of interest" description="Disordered" evidence="17">
    <location>
        <begin position="1205"/>
        <end position="1229"/>
    </location>
</feature>
<evidence type="ECO:0000256" key="12">
    <source>
        <dbReference type="ARBA" id="ARBA00023014"/>
    </source>
</evidence>
<evidence type="ECO:0000313" key="19">
    <source>
        <dbReference type="EMBL" id="OMO83372.1"/>
    </source>
</evidence>
<accession>A0A1R3ILB5</accession>
<feature type="domain" description="Helicase ATP-binding" evidence="18">
    <location>
        <begin position="33"/>
        <end position="351"/>
    </location>
</feature>
<dbReference type="GO" id="GO:0003677">
    <property type="term" value="F:DNA binding"/>
    <property type="evidence" value="ECO:0007669"/>
    <property type="project" value="InterPro"/>
</dbReference>
<keyword evidence="4" id="KW-0004">4Fe-4S</keyword>
<keyword evidence="7" id="KW-0227">DNA damage</keyword>
<evidence type="ECO:0000256" key="11">
    <source>
        <dbReference type="ARBA" id="ARBA00023004"/>
    </source>
</evidence>
<comment type="similarity">
    <text evidence="3">Belongs to the DEAD box helicase family. DEAH subfamily.</text>
</comment>
<dbReference type="OMA" id="MDNTEDQ"/>
<evidence type="ECO:0000256" key="14">
    <source>
        <dbReference type="ARBA" id="ARBA00023235"/>
    </source>
</evidence>
<dbReference type="EMBL" id="AWWV01009868">
    <property type="protein sequence ID" value="OMO83372.1"/>
    <property type="molecule type" value="Genomic_DNA"/>
</dbReference>
<comment type="caution">
    <text evidence="19">The sequence shown here is derived from an EMBL/GenBank/DDBJ whole genome shotgun (WGS) entry which is preliminary data.</text>
</comment>
<dbReference type="GO" id="GO:0005634">
    <property type="term" value="C:nucleus"/>
    <property type="evidence" value="ECO:0007669"/>
    <property type="project" value="UniProtKB-SubCell"/>
</dbReference>
<keyword evidence="5" id="KW-0479">Metal-binding</keyword>
<keyword evidence="8" id="KW-0378">Hydrolase</keyword>
<dbReference type="CDD" id="cd18788">
    <property type="entry name" value="SF2_C_XPD"/>
    <property type="match status" value="1"/>
</dbReference>
<keyword evidence="6" id="KW-0547">Nucleotide-binding</keyword>
<dbReference type="SUPFAM" id="SSF52540">
    <property type="entry name" value="P-loop containing nucleoside triphosphate hydrolases"/>
    <property type="match status" value="1"/>
</dbReference>
<dbReference type="SMART" id="SM00488">
    <property type="entry name" value="DEXDc2"/>
    <property type="match status" value="1"/>
</dbReference>
<dbReference type="SMART" id="SM00491">
    <property type="entry name" value="HELICc2"/>
    <property type="match status" value="1"/>
</dbReference>
<dbReference type="FunFam" id="3.40.50.300:FF:000731">
    <property type="entry name" value="Fanconi anemia group J protein homolog"/>
    <property type="match status" value="1"/>
</dbReference>
<evidence type="ECO:0000256" key="9">
    <source>
        <dbReference type="ARBA" id="ARBA00022806"/>
    </source>
</evidence>
<evidence type="ECO:0000256" key="1">
    <source>
        <dbReference type="ARBA" id="ARBA00001966"/>
    </source>
</evidence>
<dbReference type="Pfam" id="PF13307">
    <property type="entry name" value="Helicase_C_2"/>
    <property type="match status" value="1"/>
</dbReference>
<evidence type="ECO:0000313" key="20">
    <source>
        <dbReference type="Proteomes" id="UP000188268"/>
    </source>
</evidence>
<evidence type="ECO:0000256" key="8">
    <source>
        <dbReference type="ARBA" id="ARBA00022801"/>
    </source>
</evidence>
<feature type="compositionally biased region" description="Low complexity" evidence="17">
    <location>
        <begin position="8"/>
        <end position="25"/>
    </location>
</feature>
<comment type="subcellular location">
    <subcellularLocation>
        <location evidence="2">Nucleus</location>
    </subcellularLocation>
</comment>
<name>A0A1R3ILB5_COCAP</name>
<keyword evidence="20" id="KW-1185">Reference proteome</keyword>
<keyword evidence="9 19" id="KW-0347">Helicase</keyword>
<dbReference type="GO" id="GO:0006289">
    <property type="term" value="P:nucleotide-excision repair"/>
    <property type="evidence" value="ECO:0007669"/>
    <property type="project" value="TreeGrafter"/>
</dbReference>
<feature type="compositionally biased region" description="Polar residues" evidence="17">
    <location>
        <begin position="130"/>
        <end position="140"/>
    </location>
</feature>
<dbReference type="InterPro" id="IPR045028">
    <property type="entry name" value="DinG/Rad3-like"/>
</dbReference>
<dbReference type="OrthoDB" id="19182at2759"/>
<dbReference type="PROSITE" id="PS51193">
    <property type="entry name" value="HELICASE_ATP_BIND_2"/>
    <property type="match status" value="1"/>
</dbReference>
<evidence type="ECO:0000259" key="18">
    <source>
        <dbReference type="PROSITE" id="PS51193"/>
    </source>
</evidence>
<dbReference type="Gramene" id="OMO83372">
    <property type="protein sequence ID" value="OMO83372"/>
    <property type="gene ID" value="CCACVL1_11410"/>
</dbReference>
<dbReference type="InterPro" id="IPR027417">
    <property type="entry name" value="P-loop_NTPase"/>
</dbReference>
<evidence type="ECO:0000256" key="10">
    <source>
        <dbReference type="ARBA" id="ARBA00022840"/>
    </source>
</evidence>
<evidence type="ECO:0000256" key="3">
    <source>
        <dbReference type="ARBA" id="ARBA00008792"/>
    </source>
</evidence>
<dbReference type="GO" id="GO:1990918">
    <property type="term" value="P:double-strand break repair involved in meiotic recombination"/>
    <property type="evidence" value="ECO:0007669"/>
    <property type="project" value="TreeGrafter"/>
</dbReference>
<dbReference type="InterPro" id="IPR010614">
    <property type="entry name" value="RAD3-like_helicase_DEAD"/>
</dbReference>
<protein>
    <recommendedName>
        <fullName evidence="16">DNA 5'-3' helicase FANCJ</fullName>
    </recommendedName>
</protein>
<evidence type="ECO:0000256" key="13">
    <source>
        <dbReference type="ARBA" id="ARBA00023204"/>
    </source>
</evidence>
<organism evidence="19 20">
    <name type="scientific">Corchorus capsularis</name>
    <name type="common">Jute</name>
    <dbReference type="NCBI Taxonomy" id="210143"/>
    <lineage>
        <taxon>Eukaryota</taxon>
        <taxon>Viridiplantae</taxon>
        <taxon>Streptophyta</taxon>
        <taxon>Embryophyta</taxon>
        <taxon>Tracheophyta</taxon>
        <taxon>Spermatophyta</taxon>
        <taxon>Magnoliopsida</taxon>
        <taxon>eudicotyledons</taxon>
        <taxon>Gunneridae</taxon>
        <taxon>Pentapetalae</taxon>
        <taxon>rosids</taxon>
        <taxon>malvids</taxon>
        <taxon>Malvales</taxon>
        <taxon>Malvaceae</taxon>
        <taxon>Grewioideae</taxon>
        <taxon>Apeibeae</taxon>
        <taxon>Corchorus</taxon>
    </lineage>
</organism>
<sequence length="1229" mass="136926">MSVAADGANPTANPNPNPNITNSENPKNVYQVAGIPVQFPYKPYGTQFTFMYRVISTLDRAQKEGHCHALLESPTGTGKSLSLLCSTLAWQQNNKLKNLKNLQAHLSHSTPAPEAITDPLGHGGGFIPETQPSSIPTSGISEPPKISATSKNSNKTPVVYYASRTHSQISQVIREYRKTSYRVPMAVLASRKHYCTNPYILGKENIDEECKLLLKNQQCSEFKNMHKVKCHLSLQKGACHEAHDIEDLVKVGQVVKGCAYYAARSMADSAQLVFCPYNYIINPVIRGAMDVDIKGAIIVLDEAHNIEDIARDAGSVDLEEDALLKLQTELQQIYQFDATIYQPLHEMTQDLIAWIEQRKSTLEEREFQHYFSSWTGDKALRQLQEANISQQCFPILLDCATKAIKASTDTESDEPHLSGMSVITLEGLFSSLTYFFSRNGSHFFDYQLALRRFKKDSKNAFGSWTCCLSLWCLNPAVVFRDIADLSLSVILTSGTLSPMNSFSSELGVQFGNCLEAPHVIDVKSQVWSAVISHSPGNYVLDASYKTSNTYAFQDALGKSLEEICKIVPGGSLIFFPSYKLMETLCKRWKETGQWSRLNAIKRLFVEPRGGSQEEFETVLKGYYDSVSRGKKPALGRKRRIKRTDDNAIESTEVTNRKGAAFLGVFRGKVSEGIDFSDDNARVVIAVGIPFPNINDIQVALKKQYNNTYKSSKTLLSGSEWYCQQAFRALNQALGRSIRHKDDYGAIILLDWRYEEERNRAYISKWLKPAIRKFESFEKSLEELRSFFRDVKDLVGKNKQQLSLARYDAIFSQMKAQSDLTVQTSVQAGTDRNTSKEYIDLECSSPKESRSFETLSTTFSNEDPDLIIVKETPPFGGSGISVASPSSVSKDVNSNSTIIHVSTKSSDRFSIHPMSSTSLNEVPSTYESRRMFTPEKDVNQNASSLIPKIESPLNLSVCSYIQKRRKSVGSPFINLVNEECTDSPAKVPVSRSFKENLLANRDITRRMEFDFETGSAENNPKTPQSLATDGSLFSCPVMDKSLQISCSLCRSPLGRPENHLYLSCSLTASSKVYLLSLLKERSISFASSTPTTVPVIITDVSSVDPRLCNRSLEGDRAQGIWHEDDGCVFKNVFCPFCTNPDNCLGVQIKAADEKNVQLLNKLLLYVDCVEIRNSEAAGDEGAKDNVNSSSVDRTAVLSSIDKFAYSPKQPNLGGWRTTKSKVTQRNPLSS</sequence>
<evidence type="ECO:0000256" key="5">
    <source>
        <dbReference type="ARBA" id="ARBA00022723"/>
    </source>
</evidence>
<evidence type="ECO:0000256" key="16">
    <source>
        <dbReference type="ARBA" id="ARBA00082714"/>
    </source>
</evidence>
<keyword evidence="10" id="KW-0067">ATP-binding</keyword>
<dbReference type="STRING" id="210143.A0A1R3ILB5"/>
<evidence type="ECO:0000256" key="17">
    <source>
        <dbReference type="SAM" id="MobiDB-lite"/>
    </source>
</evidence>
<proteinExistence type="inferred from homology"/>
<keyword evidence="12" id="KW-0411">Iron-sulfur</keyword>
<dbReference type="GO" id="GO:0046872">
    <property type="term" value="F:metal ion binding"/>
    <property type="evidence" value="ECO:0007669"/>
    <property type="project" value="UniProtKB-KW"/>
</dbReference>
<keyword evidence="15" id="KW-0539">Nucleus</keyword>